<dbReference type="PANTHER" id="PTHR25462">
    <property type="entry name" value="BONUS, ISOFORM C-RELATED"/>
    <property type="match status" value="1"/>
</dbReference>
<keyword evidence="4" id="KW-1185">Reference proteome</keyword>
<dbReference type="SUPFAM" id="SSF57845">
    <property type="entry name" value="B-box zinc-binding domain"/>
    <property type="match status" value="1"/>
</dbReference>
<dbReference type="GO" id="GO:0061630">
    <property type="term" value="F:ubiquitin protein ligase activity"/>
    <property type="evidence" value="ECO:0007669"/>
    <property type="project" value="TreeGrafter"/>
</dbReference>
<dbReference type="SMART" id="SM00336">
    <property type="entry name" value="BBOX"/>
    <property type="match status" value="2"/>
</dbReference>
<dbReference type="GO" id="GO:0008270">
    <property type="term" value="F:zinc ion binding"/>
    <property type="evidence" value="ECO:0007669"/>
    <property type="project" value="UniProtKB-KW"/>
</dbReference>
<dbReference type="Gene3D" id="3.30.160.60">
    <property type="entry name" value="Classic Zinc Finger"/>
    <property type="match status" value="1"/>
</dbReference>
<dbReference type="AlphaFoldDB" id="A0A8W8IZP8"/>
<dbReference type="Gene3D" id="2.120.10.30">
    <property type="entry name" value="TolB, C-terminal domain"/>
    <property type="match status" value="1"/>
</dbReference>
<evidence type="ECO:0000259" key="2">
    <source>
        <dbReference type="PROSITE" id="PS50119"/>
    </source>
</evidence>
<reference evidence="3" key="1">
    <citation type="submission" date="2022-08" db="UniProtKB">
        <authorList>
            <consortium name="EnsemblMetazoa"/>
        </authorList>
    </citation>
    <scope>IDENTIFICATION</scope>
    <source>
        <strain evidence="3">05x7-T-G4-1.051#20</strain>
    </source>
</reference>
<dbReference type="InterPro" id="IPR047153">
    <property type="entry name" value="TRIM45/56/19-like"/>
</dbReference>
<feature type="domain" description="B box-type" evidence="2">
    <location>
        <begin position="67"/>
        <end position="108"/>
    </location>
</feature>
<organism evidence="3 4">
    <name type="scientific">Magallana gigas</name>
    <name type="common">Pacific oyster</name>
    <name type="synonym">Crassostrea gigas</name>
    <dbReference type="NCBI Taxonomy" id="29159"/>
    <lineage>
        <taxon>Eukaryota</taxon>
        <taxon>Metazoa</taxon>
        <taxon>Spiralia</taxon>
        <taxon>Lophotrochozoa</taxon>
        <taxon>Mollusca</taxon>
        <taxon>Bivalvia</taxon>
        <taxon>Autobranchia</taxon>
        <taxon>Pteriomorphia</taxon>
        <taxon>Ostreida</taxon>
        <taxon>Ostreoidea</taxon>
        <taxon>Ostreidae</taxon>
        <taxon>Magallana</taxon>
    </lineage>
</organism>
<dbReference type="InterPro" id="IPR000315">
    <property type="entry name" value="Znf_B-box"/>
</dbReference>
<dbReference type="InterPro" id="IPR011042">
    <property type="entry name" value="6-blade_b-propeller_TolB-like"/>
</dbReference>
<accession>A0A8W8IZP8</accession>
<sequence>MPLSETDLPLIVLHYLMCGTEDCKQKCQFYCSSCHRPMCEQCRDEHQKSPDTKNHELVPFRQPKRHLPVEKCKEHPTKEIDMICEDCHIPVCSKCAMQDHRKHALNDLQTKHSENFTLCLDNINKIHQYFISNSQNMQKDIKENVKQIKEIIDSVRRSLMTEAESMKRLVDTVTSDNIEQVNEMEESLMEELQIEDKTYQDYISYLEDLVKECHVYMSSTKLYNNPIFFSLSNHLKIQPIPETVKPVPPVFTAGQYSKKGVAKLLGRVTVPDTKPRIRKIKPIETAPTQYNLYNCSLYLTVLFCILYILFISGVDASFDNSGKQTLPLSFPVTKVSEYTVPGVNSVWHISLSKAGRIWVSDDRGYLIQTDLQGNQLQKIHSRGEYGYHTLTQDGDLIYTDRKNKVIKRIARDNTITEFIKTGDWEPISIYSSRINGDILVGMRKDYEAKVTRYSKTGKEIQTIQRDNKGKELYGDPHYITENINGDICTSDYNKQAVVVVDKSGQYRFSYKGQGTNFRPYGICTDIVGHIIVCDGISVYILNQDDQLLSLLTTQQIVGYPSSLYLDVENNLHDM</sequence>
<dbReference type="SUPFAM" id="SSF63825">
    <property type="entry name" value="YWTD domain"/>
    <property type="match status" value="1"/>
</dbReference>
<proteinExistence type="predicted"/>
<evidence type="ECO:0000313" key="3">
    <source>
        <dbReference type="EnsemblMetazoa" id="G1661.1:cds"/>
    </source>
</evidence>
<evidence type="ECO:0000313" key="4">
    <source>
        <dbReference type="Proteomes" id="UP000005408"/>
    </source>
</evidence>
<name>A0A8W8IZP8_MAGGI</name>
<dbReference type="PANTHER" id="PTHR25462:SF296">
    <property type="entry name" value="MEIOTIC P26, ISOFORM F"/>
    <property type="match status" value="1"/>
</dbReference>
<dbReference type="GO" id="GO:0005654">
    <property type="term" value="C:nucleoplasm"/>
    <property type="evidence" value="ECO:0007669"/>
    <property type="project" value="TreeGrafter"/>
</dbReference>
<dbReference type="OrthoDB" id="10039644at2759"/>
<keyword evidence="1" id="KW-0863">Zinc-finger</keyword>
<keyword evidence="1" id="KW-0479">Metal-binding</keyword>
<dbReference type="Proteomes" id="UP000005408">
    <property type="component" value="Unassembled WGS sequence"/>
</dbReference>
<protein>
    <recommendedName>
        <fullName evidence="2">B box-type domain-containing protein</fullName>
    </recommendedName>
</protein>
<keyword evidence="1" id="KW-0862">Zinc</keyword>
<dbReference type="Pfam" id="PF00643">
    <property type="entry name" value="zf-B_box"/>
    <property type="match status" value="1"/>
</dbReference>
<dbReference type="EnsemblMetazoa" id="G1661.1">
    <property type="protein sequence ID" value="G1661.1:cds"/>
    <property type="gene ID" value="G1661"/>
</dbReference>
<evidence type="ECO:0000256" key="1">
    <source>
        <dbReference type="PROSITE-ProRule" id="PRU00024"/>
    </source>
</evidence>
<dbReference type="PROSITE" id="PS50119">
    <property type="entry name" value="ZF_BBOX"/>
    <property type="match status" value="2"/>
</dbReference>
<dbReference type="CDD" id="cd19756">
    <property type="entry name" value="Bbox2"/>
    <property type="match status" value="1"/>
</dbReference>
<feature type="domain" description="B box-type" evidence="2">
    <location>
        <begin position="13"/>
        <end position="60"/>
    </location>
</feature>